<sequence length="82" mass="9474">MTEFENLINQMNLSRSAIEEMKSQQSMIDKTISIALKKCPEDQKDKMLNLKNLSQKVVNLAKEGKTEKALKLIKQFENECKN</sequence>
<dbReference type="Proteomes" id="UP000464671">
    <property type="component" value="Segment"/>
</dbReference>
<evidence type="ECO:0000313" key="1">
    <source>
        <dbReference type="EMBL" id="QHB40983.1"/>
    </source>
</evidence>
<accession>A0A6B9LIZ8</accession>
<organism evidence="1 2">
    <name type="scientific">Flavobacterium phage vB_FspS_tant8-1</name>
    <dbReference type="NCBI Taxonomy" id="2686278"/>
    <lineage>
        <taxon>Viruses</taxon>
        <taxon>Duplodnaviria</taxon>
        <taxon>Heunggongvirae</taxon>
        <taxon>Uroviricota</taxon>
        <taxon>Caudoviricetes</taxon>
        <taxon>Tantvirus</taxon>
        <taxon>Tantvirus tant</taxon>
    </lineage>
</organism>
<gene>
    <name evidence="1" type="ORF">tant81_gp052</name>
</gene>
<evidence type="ECO:0000313" key="2">
    <source>
        <dbReference type="Proteomes" id="UP000464671"/>
    </source>
</evidence>
<proteinExistence type="predicted"/>
<keyword evidence="2" id="KW-1185">Reference proteome</keyword>
<dbReference type="EMBL" id="MN812239">
    <property type="protein sequence ID" value="QHB40983.1"/>
    <property type="molecule type" value="Genomic_DNA"/>
</dbReference>
<protein>
    <submittedName>
        <fullName evidence="1">Uncharacterized protein</fullName>
    </submittedName>
</protein>
<name>A0A6B9LIZ8_9CAUD</name>
<reference evidence="1 2" key="1">
    <citation type="journal article" date="2020" name="Viruses">
        <title>Diversity and Host Interactions Among Virulent and Temperate Baltic Sea Flavobacterium Phages.</title>
        <authorList>
            <person name="Nilsson E."/>
            <person name="Bayfield O.W."/>
            <person name="Lundin D."/>
            <person name="Antson A.A."/>
            <person name="Holmfeldt K."/>
        </authorList>
    </citation>
    <scope>NUCLEOTIDE SEQUENCE [LARGE SCALE GENOMIC DNA]</scope>
</reference>